<evidence type="ECO:0000256" key="5">
    <source>
        <dbReference type="HAMAP-Rule" id="MF_01334"/>
    </source>
</evidence>
<dbReference type="Gene3D" id="2.170.120.20">
    <property type="entry name" value="Ribosomal protein L25, beta domain"/>
    <property type="match status" value="1"/>
</dbReference>
<dbReference type="Pfam" id="PF01386">
    <property type="entry name" value="Ribosomal_L25p"/>
    <property type="match status" value="1"/>
</dbReference>
<dbReference type="InterPro" id="IPR037121">
    <property type="entry name" value="Ribosomal_bL25_C"/>
</dbReference>
<comment type="subunit">
    <text evidence="5">Part of the 50S ribosomal subunit; part of the 5S rRNA/L5/L18/L25 subcomplex. Contacts the 5S rRNA. Binds to the 5S rRNA independently of L5 and L18.</text>
</comment>
<sequence>MKTLEIQGTIRASIGKKETKALRNEGLVPCVLYGGGENLHFGVEEKLLNTLIYTPSAHIVLLNLDGKVHKAVIQASQFGPVSDRTIHVDFVRISDDKKVAIDVPITIVGSSDGVKQGGNLQLLFRKIRVSAIPANLPDSVVVDITGLDMGKSMFVSEIVADNYDILTPKTAVVATVKMTRAARGAAATEKK</sequence>
<keyword evidence="3 5" id="KW-0689">Ribosomal protein</keyword>
<comment type="similarity">
    <text evidence="5">Belongs to the bacterial ribosomal protein bL25 family. CTC subfamily.</text>
</comment>
<dbReference type="RefSeq" id="WP_092436436.1">
    <property type="nucleotide sequence ID" value="NZ_FMYP01000012.1"/>
</dbReference>
<reference evidence="8 9" key="1">
    <citation type="submission" date="2016-09" db="EMBL/GenBank/DDBJ databases">
        <authorList>
            <person name="Capua I."/>
            <person name="De Benedictis P."/>
            <person name="Joannis T."/>
            <person name="Lombin L.H."/>
            <person name="Cattoli G."/>
        </authorList>
    </citation>
    <scope>NUCLEOTIDE SEQUENCE [LARGE SCALE GENOMIC DNA]</scope>
    <source>
        <strain evidence="8 9">A7P-90m</strain>
    </source>
</reference>
<dbReference type="InterPro" id="IPR020930">
    <property type="entry name" value="Ribosomal_uL5_bac-type"/>
</dbReference>
<evidence type="ECO:0000256" key="3">
    <source>
        <dbReference type="ARBA" id="ARBA00022980"/>
    </source>
</evidence>
<dbReference type="GO" id="GO:0003735">
    <property type="term" value="F:structural constituent of ribosome"/>
    <property type="evidence" value="ECO:0007669"/>
    <property type="project" value="InterPro"/>
</dbReference>
<evidence type="ECO:0000256" key="2">
    <source>
        <dbReference type="ARBA" id="ARBA00022884"/>
    </source>
</evidence>
<evidence type="ECO:0000259" key="6">
    <source>
        <dbReference type="Pfam" id="PF01386"/>
    </source>
</evidence>
<dbReference type="OrthoDB" id="9786489at2"/>
<evidence type="ECO:0000259" key="7">
    <source>
        <dbReference type="Pfam" id="PF14693"/>
    </source>
</evidence>
<dbReference type="NCBIfam" id="TIGR00731">
    <property type="entry name" value="bL25_bact_ctc"/>
    <property type="match status" value="1"/>
</dbReference>
<dbReference type="GO" id="GO:0022625">
    <property type="term" value="C:cytosolic large ribosomal subunit"/>
    <property type="evidence" value="ECO:0007669"/>
    <property type="project" value="TreeGrafter"/>
</dbReference>
<comment type="function">
    <text evidence="5">This is one of the proteins that binds to the 5S RNA in the ribosome where it forms part of the central protuberance.</text>
</comment>
<protein>
    <recommendedName>
        <fullName evidence="5">Large ribosomal subunit protein bL25</fullName>
    </recommendedName>
    <alternativeName>
        <fullName evidence="5">General stress protein CTC</fullName>
    </alternativeName>
</protein>
<keyword evidence="4 5" id="KW-0687">Ribonucleoprotein</keyword>
<accession>A0A1G6HMM4</accession>
<evidence type="ECO:0000313" key="9">
    <source>
        <dbReference type="Proteomes" id="UP000199452"/>
    </source>
</evidence>
<evidence type="ECO:0000313" key="8">
    <source>
        <dbReference type="EMBL" id="SDB95492.1"/>
    </source>
</evidence>
<feature type="domain" description="Large ribosomal subunit protein bL25 beta" evidence="7">
    <location>
        <begin position="98"/>
        <end position="179"/>
    </location>
</feature>
<proteinExistence type="inferred from homology"/>
<dbReference type="InterPro" id="IPR029751">
    <property type="entry name" value="Ribosomal_L25_dom"/>
</dbReference>
<dbReference type="Proteomes" id="UP000199452">
    <property type="component" value="Unassembled WGS sequence"/>
</dbReference>
<dbReference type="InterPro" id="IPR001021">
    <property type="entry name" value="Ribosomal_bL25_long"/>
</dbReference>
<dbReference type="InterPro" id="IPR020057">
    <property type="entry name" value="Ribosomal_bL25_b-dom"/>
</dbReference>
<dbReference type="InterPro" id="IPR020056">
    <property type="entry name" value="Rbsml_bL25/Gln-tRNA_synth_N"/>
</dbReference>
<dbReference type="SUPFAM" id="SSF50715">
    <property type="entry name" value="Ribosomal protein L25-like"/>
    <property type="match status" value="1"/>
</dbReference>
<dbReference type="GO" id="GO:0008097">
    <property type="term" value="F:5S rRNA binding"/>
    <property type="evidence" value="ECO:0007669"/>
    <property type="project" value="InterPro"/>
</dbReference>
<keyword evidence="2 5" id="KW-0694">RNA-binding</keyword>
<dbReference type="AlphaFoldDB" id="A0A1G6HMM4"/>
<dbReference type="CDD" id="cd00495">
    <property type="entry name" value="Ribosomal_L25_TL5_CTC"/>
    <property type="match status" value="1"/>
</dbReference>
<dbReference type="PANTHER" id="PTHR33284:SF1">
    <property type="entry name" value="RIBOSOMAL PROTEIN L25_GLN-TRNA SYNTHETASE, ANTI-CODON-BINDING DOMAIN-CONTAINING PROTEIN"/>
    <property type="match status" value="1"/>
</dbReference>
<dbReference type="GO" id="GO:0006412">
    <property type="term" value="P:translation"/>
    <property type="evidence" value="ECO:0007669"/>
    <property type="project" value="UniProtKB-UniRule"/>
</dbReference>
<organism evidence="8 9">
    <name type="scientific">Williamwhitmania taraxaci</name>
    <dbReference type="NCBI Taxonomy" id="1640674"/>
    <lineage>
        <taxon>Bacteria</taxon>
        <taxon>Pseudomonadati</taxon>
        <taxon>Bacteroidota</taxon>
        <taxon>Bacteroidia</taxon>
        <taxon>Bacteroidales</taxon>
        <taxon>Williamwhitmaniaceae</taxon>
        <taxon>Williamwhitmania</taxon>
    </lineage>
</organism>
<dbReference type="HAMAP" id="MF_01334">
    <property type="entry name" value="Ribosomal_bL25_CTC"/>
    <property type="match status" value="1"/>
</dbReference>
<dbReference type="Gene3D" id="2.40.240.10">
    <property type="entry name" value="Ribosomal Protein L25, Chain P"/>
    <property type="match status" value="1"/>
</dbReference>
<dbReference type="NCBIfam" id="NF004132">
    <property type="entry name" value="PRK05618.2-2"/>
    <property type="match status" value="1"/>
</dbReference>
<evidence type="ECO:0000256" key="4">
    <source>
        <dbReference type="ARBA" id="ARBA00023274"/>
    </source>
</evidence>
<dbReference type="PANTHER" id="PTHR33284">
    <property type="entry name" value="RIBOSOMAL PROTEIN L25/GLN-TRNA SYNTHETASE, ANTI-CODON-BINDING DOMAIN-CONTAINING PROTEIN"/>
    <property type="match status" value="1"/>
</dbReference>
<dbReference type="Pfam" id="PF14693">
    <property type="entry name" value="Ribosomal_TL5_C"/>
    <property type="match status" value="1"/>
</dbReference>
<keyword evidence="1 5" id="KW-0699">rRNA-binding</keyword>
<name>A0A1G6HMM4_9BACT</name>
<dbReference type="EMBL" id="FMYP01000012">
    <property type="protein sequence ID" value="SDB95492.1"/>
    <property type="molecule type" value="Genomic_DNA"/>
</dbReference>
<dbReference type="STRING" id="1640674.SAMN05216323_101218"/>
<feature type="domain" description="Large ribosomal subunit protein bL25 L25" evidence="6">
    <location>
        <begin position="6"/>
        <end position="90"/>
    </location>
</feature>
<evidence type="ECO:0000256" key="1">
    <source>
        <dbReference type="ARBA" id="ARBA00022730"/>
    </source>
</evidence>
<dbReference type="InterPro" id="IPR011035">
    <property type="entry name" value="Ribosomal_bL25/Gln-tRNA_synth"/>
</dbReference>
<keyword evidence="9" id="KW-1185">Reference proteome</keyword>
<gene>
    <name evidence="5" type="primary">rplY</name>
    <name evidence="5" type="synonym">ctc</name>
    <name evidence="8" type="ORF">SAMN05216323_101218</name>
</gene>